<dbReference type="CDD" id="cd02440">
    <property type="entry name" value="AdoMet_MTases"/>
    <property type="match status" value="1"/>
</dbReference>
<proteinExistence type="predicted"/>
<dbReference type="GO" id="GO:0008168">
    <property type="term" value="F:methyltransferase activity"/>
    <property type="evidence" value="ECO:0007669"/>
    <property type="project" value="UniProtKB-KW"/>
</dbReference>
<keyword evidence="1 4" id="KW-0489">Methyltransferase</keyword>
<dbReference type="PANTHER" id="PTHR43861">
    <property type="entry name" value="TRANS-ACONITATE 2-METHYLTRANSFERASE-RELATED"/>
    <property type="match status" value="1"/>
</dbReference>
<gene>
    <name evidence="4" type="ORF">J3A84_06805</name>
</gene>
<dbReference type="SUPFAM" id="SSF53335">
    <property type="entry name" value="S-adenosyl-L-methionine-dependent methyltransferases"/>
    <property type="match status" value="1"/>
</dbReference>
<dbReference type="InterPro" id="IPR041698">
    <property type="entry name" value="Methyltransf_25"/>
</dbReference>
<dbReference type="GO" id="GO:0032259">
    <property type="term" value="P:methylation"/>
    <property type="evidence" value="ECO:0007669"/>
    <property type="project" value="UniProtKB-KW"/>
</dbReference>
<name>A0A939KJ69_9CLOT</name>
<keyword evidence="5" id="KW-1185">Reference proteome</keyword>
<evidence type="ECO:0000313" key="4">
    <source>
        <dbReference type="EMBL" id="MBO1264736.1"/>
    </source>
</evidence>
<evidence type="ECO:0000259" key="3">
    <source>
        <dbReference type="Pfam" id="PF13649"/>
    </source>
</evidence>
<dbReference type="EMBL" id="JAFNJU010000004">
    <property type="protein sequence ID" value="MBO1264736.1"/>
    <property type="molecule type" value="Genomic_DNA"/>
</dbReference>
<evidence type="ECO:0000256" key="2">
    <source>
        <dbReference type="ARBA" id="ARBA00022679"/>
    </source>
</evidence>
<keyword evidence="2" id="KW-0808">Transferase</keyword>
<dbReference type="PANTHER" id="PTHR43861:SF1">
    <property type="entry name" value="TRANS-ACONITATE 2-METHYLTRANSFERASE"/>
    <property type="match status" value="1"/>
</dbReference>
<evidence type="ECO:0000313" key="5">
    <source>
        <dbReference type="Proteomes" id="UP000664218"/>
    </source>
</evidence>
<sequence>MSYKHTIDYYDKHTDLFVEGTLTADMSAHYEKFLPYIPEGGTIIDAGCGSGRDVKHFKEKGYRVQAFDYSEKMVEIAERHSGVPVIHCDFLEFEPSEKAHGIWACASLLHIDEKKQREVLLRYKRFLHDEGVFFMSFKYGKGSYEKDGRRFFCHTLESLQDMIVEAEDYEILHLYTTEDVREDRKDEMWSTAIIRLKG</sequence>
<accession>A0A939KJ69</accession>
<dbReference type="Proteomes" id="UP000664218">
    <property type="component" value="Unassembled WGS sequence"/>
</dbReference>
<comment type="caution">
    <text evidence="4">The sequence shown here is derived from an EMBL/GenBank/DDBJ whole genome shotgun (WGS) entry which is preliminary data.</text>
</comment>
<dbReference type="Pfam" id="PF13649">
    <property type="entry name" value="Methyltransf_25"/>
    <property type="match status" value="1"/>
</dbReference>
<evidence type="ECO:0000256" key="1">
    <source>
        <dbReference type="ARBA" id="ARBA00022603"/>
    </source>
</evidence>
<organism evidence="4 5">
    <name type="scientific">Proteiniclasticum aestuarii</name>
    <dbReference type="NCBI Taxonomy" id="2817862"/>
    <lineage>
        <taxon>Bacteria</taxon>
        <taxon>Bacillati</taxon>
        <taxon>Bacillota</taxon>
        <taxon>Clostridia</taxon>
        <taxon>Eubacteriales</taxon>
        <taxon>Clostridiaceae</taxon>
        <taxon>Proteiniclasticum</taxon>
    </lineage>
</organism>
<dbReference type="RefSeq" id="WP_207599252.1">
    <property type="nucleotide sequence ID" value="NZ_JAFNJU010000004.1"/>
</dbReference>
<dbReference type="InterPro" id="IPR029063">
    <property type="entry name" value="SAM-dependent_MTases_sf"/>
</dbReference>
<reference evidence="4" key="1">
    <citation type="submission" date="2021-03" db="EMBL/GenBank/DDBJ databases">
        <title>Proteiniclasticum marinus sp. nov., isolated from tidal flat sediment.</title>
        <authorList>
            <person name="Namirimu T."/>
            <person name="Yang J.-A."/>
            <person name="Yang S.-H."/>
            <person name="Kim Y.-J."/>
            <person name="Kwon K.K."/>
        </authorList>
    </citation>
    <scope>NUCLEOTIDE SEQUENCE</scope>
    <source>
        <strain evidence="4">SCR006</strain>
    </source>
</reference>
<dbReference type="Gene3D" id="3.40.50.150">
    <property type="entry name" value="Vaccinia Virus protein VP39"/>
    <property type="match status" value="1"/>
</dbReference>
<protein>
    <submittedName>
        <fullName evidence="4">Class I SAM-dependent methyltransferase</fullName>
    </submittedName>
</protein>
<feature type="domain" description="Methyltransferase" evidence="3">
    <location>
        <begin position="43"/>
        <end position="131"/>
    </location>
</feature>
<dbReference type="AlphaFoldDB" id="A0A939KJ69"/>